<proteinExistence type="inferred from homology"/>
<sequence length="602" mass="65684">MQNISGNDLSLRHLPDLSNSSFSFEIPPDSNNDFLLDNDDDFFGAASNSFATPAPGSRTTQQSLTITRTTPKTIVHGNDDTQHSLSPTKKKKAILSDSSHLNSVQAHSSIEDSNKTRTKLAVPQKLQTDGPIRDEVMSTPQRMQRLRDEIKDLAESKNSLAPPISSVLIHKHNKGTLDPKAVHGGEMPSMPSTTAPSSLSLKVNRNVKDQIYSAEREDNDASDTSSTSGGLSEKLVKYAQNLVGSNKLPNSAGKDDSIPSVLTGSSSSQVQPSDCLGLAISQPSGFDTNMPLTLSQLSPSKTKVVETYSDLYPRVRIDVPPSPMRQSHKRRGSPIPNDHPAKRDKSADVGSSSTVSSGRHFIFKKRTPPSSNSSSASGKIRSKHPLQSSKTARNALAASKSSLRSLGPSSTERSIHSGLSAGSLASSSGSSKSTVNQSEHSTQVSKSQPTRPVGFSFGSDMRIEARKNTRSSAQDHEEEPRKKRRLHTAYTVPDFQASHSAQDALLTSLKGQIKPVVPLPVEMHTDARARERSKFDEQVREKELQASRALEEKKRQQAEEEEREIKEQRKKTIPKAHAVPDWYKDAPRRKESRPKSRSEGAS</sequence>
<reference evidence="7" key="1">
    <citation type="submission" date="2022-08" db="EMBL/GenBank/DDBJ databases">
        <authorList>
            <consortium name="DOE Joint Genome Institute"/>
            <person name="Min B."/>
            <person name="Riley R."/>
            <person name="Sierra-Patev S."/>
            <person name="Naranjo-Ortiz M."/>
            <person name="Looney B."/>
            <person name="Konkel Z."/>
            <person name="Slot J.C."/>
            <person name="Sakamoto Y."/>
            <person name="Steenwyk J.L."/>
            <person name="Rokas A."/>
            <person name="Carro J."/>
            <person name="Camarero S."/>
            <person name="Ferreira P."/>
            <person name="Molpeceres G."/>
            <person name="Ruiz-Duenas F.J."/>
            <person name="Serrano A."/>
            <person name="Henrissat B."/>
            <person name="Drula E."/>
            <person name="Hughes K.W."/>
            <person name="Mata J.L."/>
            <person name="Ishikawa N.K."/>
            <person name="Vargas-Isla R."/>
            <person name="Ushijima S."/>
            <person name="Smith C.A."/>
            <person name="Ahrendt S."/>
            <person name="Andreopoulos W."/>
            <person name="He G."/>
            <person name="Labutti K."/>
            <person name="Lipzen A."/>
            <person name="Ng V."/>
            <person name="Sandor L."/>
            <person name="Barry K."/>
            <person name="Martinez A.T."/>
            <person name="Xiao Y."/>
            <person name="Gibbons J.G."/>
            <person name="Terashima K."/>
            <person name="Hibbett D.S."/>
            <person name="Grigoriev I.V."/>
        </authorList>
    </citation>
    <scope>NUCLEOTIDE SEQUENCE</scope>
    <source>
        <strain evidence="7">TFB9207</strain>
    </source>
</reference>
<evidence type="ECO:0000313" key="7">
    <source>
        <dbReference type="EMBL" id="KAJ3842098.1"/>
    </source>
</evidence>
<dbReference type="Pfam" id="PF06886">
    <property type="entry name" value="TPX2"/>
    <property type="match status" value="1"/>
</dbReference>
<feature type="compositionally biased region" description="Low complexity" evidence="5">
    <location>
        <begin position="187"/>
        <end position="201"/>
    </location>
</feature>
<organism evidence="7 8">
    <name type="scientific">Lentinula raphanica</name>
    <dbReference type="NCBI Taxonomy" id="153919"/>
    <lineage>
        <taxon>Eukaryota</taxon>
        <taxon>Fungi</taxon>
        <taxon>Dikarya</taxon>
        <taxon>Basidiomycota</taxon>
        <taxon>Agaricomycotina</taxon>
        <taxon>Agaricomycetes</taxon>
        <taxon>Agaricomycetidae</taxon>
        <taxon>Agaricales</taxon>
        <taxon>Marasmiineae</taxon>
        <taxon>Omphalotaceae</taxon>
        <taxon>Lentinula</taxon>
    </lineage>
</organism>
<evidence type="ECO:0000259" key="6">
    <source>
        <dbReference type="Pfam" id="PF06886"/>
    </source>
</evidence>
<comment type="similarity">
    <text evidence="2">Belongs to the TPX2 family.</text>
</comment>
<evidence type="ECO:0000256" key="1">
    <source>
        <dbReference type="ARBA" id="ARBA00004245"/>
    </source>
</evidence>
<feature type="compositionally biased region" description="Low complexity" evidence="5">
    <location>
        <begin position="349"/>
        <end position="358"/>
    </location>
</feature>
<keyword evidence="4" id="KW-0206">Cytoskeleton</keyword>
<name>A0AA38PG81_9AGAR</name>
<feature type="compositionally biased region" description="Low complexity" evidence="5">
    <location>
        <begin position="392"/>
        <end position="410"/>
    </location>
</feature>
<comment type="caution">
    <text evidence="7">The sequence shown here is derived from an EMBL/GenBank/DDBJ whole genome shotgun (WGS) entry which is preliminary data.</text>
</comment>
<comment type="subcellular location">
    <subcellularLocation>
        <location evidence="1">Cytoplasm</location>
        <location evidence="1">Cytoskeleton</location>
    </subcellularLocation>
</comment>
<evidence type="ECO:0000256" key="3">
    <source>
        <dbReference type="ARBA" id="ARBA00022490"/>
    </source>
</evidence>
<protein>
    <recommendedName>
        <fullName evidence="6">TPX2 C-terminal domain-containing protein</fullName>
    </recommendedName>
</protein>
<feature type="region of interest" description="Disordered" evidence="5">
    <location>
        <begin position="525"/>
        <end position="602"/>
    </location>
</feature>
<feature type="compositionally biased region" description="Basic and acidic residues" evidence="5">
    <location>
        <begin position="582"/>
        <end position="602"/>
    </location>
</feature>
<accession>A0AA38PG81</accession>
<keyword evidence="8" id="KW-1185">Reference proteome</keyword>
<feature type="compositionally biased region" description="Low complexity" evidence="5">
    <location>
        <begin position="57"/>
        <end position="70"/>
    </location>
</feature>
<feature type="domain" description="TPX2 C-terminal" evidence="6">
    <location>
        <begin position="522"/>
        <end position="594"/>
    </location>
</feature>
<feature type="compositionally biased region" description="Polar residues" evidence="5">
    <location>
        <begin position="96"/>
        <end position="108"/>
    </location>
</feature>
<dbReference type="GO" id="GO:0005856">
    <property type="term" value="C:cytoskeleton"/>
    <property type="evidence" value="ECO:0007669"/>
    <property type="project" value="UniProtKB-SubCell"/>
</dbReference>
<feature type="region of interest" description="Disordered" evidence="5">
    <location>
        <begin position="46"/>
        <end position="118"/>
    </location>
</feature>
<feature type="compositionally biased region" description="Low complexity" evidence="5">
    <location>
        <begin position="417"/>
        <end position="431"/>
    </location>
</feature>
<dbReference type="Proteomes" id="UP001163846">
    <property type="component" value="Unassembled WGS sequence"/>
</dbReference>
<evidence type="ECO:0000256" key="4">
    <source>
        <dbReference type="ARBA" id="ARBA00023212"/>
    </source>
</evidence>
<feature type="compositionally biased region" description="Basic and acidic residues" evidence="5">
    <location>
        <begin position="525"/>
        <end position="567"/>
    </location>
</feature>
<feature type="region of interest" description="Disordered" evidence="5">
    <location>
        <begin position="315"/>
        <end position="487"/>
    </location>
</feature>
<evidence type="ECO:0000256" key="5">
    <source>
        <dbReference type="SAM" id="MobiDB-lite"/>
    </source>
</evidence>
<dbReference type="InterPro" id="IPR027329">
    <property type="entry name" value="TPX2_C"/>
</dbReference>
<dbReference type="AlphaFoldDB" id="A0AA38PG81"/>
<feature type="compositionally biased region" description="Polar residues" evidence="5">
    <location>
        <begin position="432"/>
        <end position="450"/>
    </location>
</feature>
<feature type="region of interest" description="Disordered" evidence="5">
    <location>
        <begin position="175"/>
        <end position="232"/>
    </location>
</feature>
<feature type="region of interest" description="Disordered" evidence="5">
    <location>
        <begin position="245"/>
        <end position="276"/>
    </location>
</feature>
<feature type="compositionally biased region" description="Basic and acidic residues" evidence="5">
    <location>
        <begin position="461"/>
        <end position="481"/>
    </location>
</feature>
<gene>
    <name evidence="7" type="ORF">F5878DRAFT_422109</name>
</gene>
<evidence type="ECO:0000313" key="8">
    <source>
        <dbReference type="Proteomes" id="UP001163846"/>
    </source>
</evidence>
<evidence type="ECO:0000256" key="2">
    <source>
        <dbReference type="ARBA" id="ARBA00005885"/>
    </source>
</evidence>
<feature type="compositionally biased region" description="Polar residues" evidence="5">
    <location>
        <begin position="260"/>
        <end position="272"/>
    </location>
</feature>
<dbReference type="EMBL" id="MU806017">
    <property type="protein sequence ID" value="KAJ3842098.1"/>
    <property type="molecule type" value="Genomic_DNA"/>
</dbReference>
<keyword evidence="3" id="KW-0963">Cytoplasm</keyword>